<dbReference type="Gene3D" id="3.30.70.330">
    <property type="match status" value="1"/>
</dbReference>
<dbReference type="PANTHER" id="PTHR15683">
    <property type="entry name" value="SCAFFOLD ATTACHMENT FACTOR B-RELATED"/>
    <property type="match status" value="1"/>
</dbReference>
<gene>
    <name evidence="7" type="ORF">PHAECO_LOCUS5400</name>
</gene>
<dbReference type="InterPro" id="IPR051738">
    <property type="entry name" value="SAF_Modulators"/>
</dbReference>
<dbReference type="InterPro" id="IPR012677">
    <property type="entry name" value="Nucleotide-bd_a/b_plait_sf"/>
</dbReference>
<sequence length="480" mass="54150">MAAVTNSDTKIPLTVAEDPKTSAAHADEDSILKLNSENNSDAEPDSPQRHNKDEDPKKTTSDPIQKNAEASTAPDPEKREATGKSAQAADRKKNNFLWVSNIHREVKAADLKALFSKVGKVCTAKILTNGKSFYGYVSMENYAVTLKCVKQFNNTLLDGVNITVSKSRPDLTANKPEGMNKPASKRVKKTVEDKVEDPVVDTKAASPQVKPLDDKTKDTKVIKSAENKPSDDQLQRTVATLTKKVDDLITDNTRLKRKLDGYQKRHDVMRNKCISLEREVKKLKDENRDERRNLSQERQNFERDRAATINRIKTDRETVAKNLEEVRKLKERLKFALARSSSPAYKRERSPYKRPIREVSPVAKPQSRSTQSSRLVSSDRSGKRSRNDDYISAPPAPKLDPESSRKRYSEVTSTPHFDFRHRLAESTRVADHWSGGFPKDSRSKPLTTGYPFPSRYSLGVPQGSTSTAMSRSSQPYYQQW</sequence>
<feature type="region of interest" description="Disordered" evidence="5">
    <location>
        <begin position="1"/>
        <end position="89"/>
    </location>
</feature>
<dbReference type="InterPro" id="IPR035979">
    <property type="entry name" value="RBD_domain_sf"/>
</dbReference>
<dbReference type="EMBL" id="OU896722">
    <property type="protein sequence ID" value="CAH1154621.1"/>
    <property type="molecule type" value="Genomic_DNA"/>
</dbReference>
<feature type="compositionally biased region" description="Basic and acidic residues" evidence="5">
    <location>
        <begin position="399"/>
        <end position="409"/>
    </location>
</feature>
<keyword evidence="8" id="KW-1185">Reference proteome</keyword>
<evidence type="ECO:0000256" key="2">
    <source>
        <dbReference type="ARBA" id="ARBA00022884"/>
    </source>
</evidence>
<organism evidence="7 8">
    <name type="scientific">Phaedon cochleariae</name>
    <name type="common">Mustard beetle</name>
    <dbReference type="NCBI Taxonomy" id="80249"/>
    <lineage>
        <taxon>Eukaryota</taxon>
        <taxon>Metazoa</taxon>
        <taxon>Ecdysozoa</taxon>
        <taxon>Arthropoda</taxon>
        <taxon>Hexapoda</taxon>
        <taxon>Insecta</taxon>
        <taxon>Pterygota</taxon>
        <taxon>Neoptera</taxon>
        <taxon>Endopterygota</taxon>
        <taxon>Coleoptera</taxon>
        <taxon>Polyphaga</taxon>
        <taxon>Cucujiformia</taxon>
        <taxon>Chrysomeloidea</taxon>
        <taxon>Chrysomelidae</taxon>
        <taxon>Chrysomelinae</taxon>
        <taxon>Chrysomelini</taxon>
        <taxon>Phaedon</taxon>
    </lineage>
</organism>
<evidence type="ECO:0000256" key="1">
    <source>
        <dbReference type="ARBA" id="ARBA00004123"/>
    </source>
</evidence>
<name>A0A9P0GPF1_PHACE</name>
<dbReference type="OrthoDB" id="6159259at2759"/>
<feature type="compositionally biased region" description="Basic and acidic residues" evidence="5">
    <location>
        <begin position="17"/>
        <end position="31"/>
    </location>
</feature>
<keyword evidence="3" id="KW-0539">Nucleus</keyword>
<proteinExistence type="predicted"/>
<evidence type="ECO:0000259" key="6">
    <source>
        <dbReference type="PROSITE" id="PS50102"/>
    </source>
</evidence>
<dbReference type="GO" id="GO:0043565">
    <property type="term" value="F:sequence-specific DNA binding"/>
    <property type="evidence" value="ECO:0007669"/>
    <property type="project" value="TreeGrafter"/>
</dbReference>
<dbReference type="InterPro" id="IPR000504">
    <property type="entry name" value="RRM_dom"/>
</dbReference>
<evidence type="ECO:0000256" key="5">
    <source>
        <dbReference type="SAM" id="MobiDB-lite"/>
    </source>
</evidence>
<keyword evidence="2 4" id="KW-0694">RNA-binding</keyword>
<evidence type="ECO:0000313" key="8">
    <source>
        <dbReference type="Proteomes" id="UP001153737"/>
    </source>
</evidence>
<dbReference type="Proteomes" id="UP001153737">
    <property type="component" value="Chromosome 16"/>
</dbReference>
<feature type="region of interest" description="Disordered" evidence="5">
    <location>
        <begin position="286"/>
        <end position="306"/>
    </location>
</feature>
<dbReference type="PROSITE" id="PS50102">
    <property type="entry name" value="RRM"/>
    <property type="match status" value="1"/>
</dbReference>
<dbReference type="GO" id="GO:0050684">
    <property type="term" value="P:regulation of mRNA processing"/>
    <property type="evidence" value="ECO:0007669"/>
    <property type="project" value="TreeGrafter"/>
</dbReference>
<dbReference type="SUPFAM" id="SSF54928">
    <property type="entry name" value="RNA-binding domain, RBD"/>
    <property type="match status" value="1"/>
</dbReference>
<feature type="compositionally biased region" description="Low complexity" evidence="5">
    <location>
        <begin position="367"/>
        <end position="379"/>
    </location>
</feature>
<evidence type="ECO:0000313" key="7">
    <source>
        <dbReference type="EMBL" id="CAH1154621.1"/>
    </source>
</evidence>
<comment type="subcellular location">
    <subcellularLocation>
        <location evidence="1">Nucleus</location>
    </subcellularLocation>
</comment>
<dbReference type="GO" id="GO:0005634">
    <property type="term" value="C:nucleus"/>
    <property type="evidence" value="ECO:0007669"/>
    <property type="project" value="UniProtKB-SubCell"/>
</dbReference>
<dbReference type="GO" id="GO:0006357">
    <property type="term" value="P:regulation of transcription by RNA polymerase II"/>
    <property type="evidence" value="ECO:0007669"/>
    <property type="project" value="TreeGrafter"/>
</dbReference>
<feature type="compositionally biased region" description="Basic and acidic residues" evidence="5">
    <location>
        <begin position="380"/>
        <end position="389"/>
    </location>
</feature>
<reference evidence="7" key="2">
    <citation type="submission" date="2022-10" db="EMBL/GenBank/DDBJ databases">
        <authorList>
            <consortium name="ENA_rothamsted_submissions"/>
            <consortium name="culmorum"/>
            <person name="King R."/>
        </authorList>
    </citation>
    <scope>NUCLEOTIDE SEQUENCE</scope>
</reference>
<feature type="region of interest" description="Disordered" evidence="5">
    <location>
        <begin position="431"/>
        <end position="480"/>
    </location>
</feature>
<feature type="compositionally biased region" description="Polar residues" evidence="5">
    <location>
        <begin position="61"/>
        <end position="70"/>
    </location>
</feature>
<feature type="domain" description="RRM" evidence="6">
    <location>
        <begin position="95"/>
        <end position="169"/>
    </location>
</feature>
<feature type="region of interest" description="Disordered" evidence="5">
    <location>
        <begin position="339"/>
        <end position="413"/>
    </location>
</feature>
<evidence type="ECO:0000256" key="3">
    <source>
        <dbReference type="ARBA" id="ARBA00023242"/>
    </source>
</evidence>
<reference evidence="7" key="1">
    <citation type="submission" date="2022-01" db="EMBL/GenBank/DDBJ databases">
        <authorList>
            <person name="King R."/>
        </authorList>
    </citation>
    <scope>NUCLEOTIDE SEQUENCE</scope>
</reference>
<protein>
    <recommendedName>
        <fullName evidence="6">RRM domain-containing protein</fullName>
    </recommendedName>
</protein>
<accession>A0A9P0GPF1</accession>
<feature type="compositionally biased region" description="Basic and acidic residues" evidence="5">
    <location>
        <begin position="46"/>
        <end position="60"/>
    </location>
</feature>
<dbReference type="Pfam" id="PF00076">
    <property type="entry name" value="RRM_1"/>
    <property type="match status" value="1"/>
</dbReference>
<dbReference type="PANTHER" id="PTHR15683:SF8">
    <property type="entry name" value="SCAFFOLD ATTACHMENT FACTOR B, ISOFORM B"/>
    <property type="match status" value="1"/>
</dbReference>
<dbReference type="SMART" id="SM00360">
    <property type="entry name" value="RRM"/>
    <property type="match status" value="1"/>
</dbReference>
<dbReference type="GO" id="GO:0003723">
    <property type="term" value="F:RNA binding"/>
    <property type="evidence" value="ECO:0007669"/>
    <property type="project" value="UniProtKB-UniRule"/>
</dbReference>
<evidence type="ECO:0000256" key="4">
    <source>
        <dbReference type="PROSITE-ProRule" id="PRU00176"/>
    </source>
</evidence>
<dbReference type="AlphaFoldDB" id="A0A9P0GPF1"/>
<feature type="compositionally biased region" description="Polar residues" evidence="5">
    <location>
        <begin position="462"/>
        <end position="480"/>
    </location>
</feature>
<feature type="region of interest" description="Disordered" evidence="5">
    <location>
        <begin position="168"/>
        <end position="195"/>
    </location>
</feature>
<feature type="compositionally biased region" description="Basic and acidic residues" evidence="5">
    <location>
        <begin position="345"/>
        <end position="357"/>
    </location>
</feature>